<dbReference type="PANTHER" id="PTHR22840">
    <property type="entry name" value="WD REPEAT-CONTAINING PROTEIN 36"/>
    <property type="match status" value="1"/>
</dbReference>
<feature type="compositionally biased region" description="Low complexity" evidence="2">
    <location>
        <begin position="901"/>
        <end position="911"/>
    </location>
</feature>
<dbReference type="GO" id="GO:0034388">
    <property type="term" value="C:Pwp2p-containing subcomplex of 90S preribosome"/>
    <property type="evidence" value="ECO:0007669"/>
    <property type="project" value="TreeGrafter"/>
</dbReference>
<evidence type="ECO:0000313" key="6">
    <source>
        <dbReference type="Proteomes" id="UP000799441"/>
    </source>
</evidence>
<dbReference type="AlphaFoldDB" id="A0A9P4UT96"/>
<feature type="domain" description="WDR36/Utp21 N-terminal" evidence="4">
    <location>
        <begin position="63"/>
        <end position="358"/>
    </location>
</feature>
<dbReference type="PROSITE" id="PS50082">
    <property type="entry name" value="WD_REPEATS_2"/>
    <property type="match status" value="1"/>
</dbReference>
<accession>A0A9P4UT96</accession>
<evidence type="ECO:0000256" key="2">
    <source>
        <dbReference type="SAM" id="MobiDB-lite"/>
    </source>
</evidence>
<evidence type="ECO:0000259" key="3">
    <source>
        <dbReference type="Pfam" id="PF04192"/>
    </source>
</evidence>
<dbReference type="OrthoDB" id="10250769at2759"/>
<dbReference type="InterPro" id="IPR011047">
    <property type="entry name" value="Quinoprotein_ADH-like_sf"/>
</dbReference>
<organism evidence="5 6">
    <name type="scientific">Polychaeton citri CBS 116435</name>
    <dbReference type="NCBI Taxonomy" id="1314669"/>
    <lineage>
        <taxon>Eukaryota</taxon>
        <taxon>Fungi</taxon>
        <taxon>Dikarya</taxon>
        <taxon>Ascomycota</taxon>
        <taxon>Pezizomycotina</taxon>
        <taxon>Dothideomycetes</taxon>
        <taxon>Dothideomycetidae</taxon>
        <taxon>Capnodiales</taxon>
        <taxon>Capnodiaceae</taxon>
        <taxon>Polychaeton</taxon>
    </lineage>
</organism>
<dbReference type="Pfam" id="PF04192">
    <property type="entry name" value="Utp21"/>
    <property type="match status" value="1"/>
</dbReference>
<dbReference type="PANTHER" id="PTHR22840:SF12">
    <property type="entry name" value="WD REPEAT-CONTAINING PROTEIN 36"/>
    <property type="match status" value="1"/>
</dbReference>
<sequence length="1062" mass="115340">MELVPRDGRLNKRQKLANGHGAKSSKQNVGQSRVFTPYRTVGLVSPTAVPFTSIPLGKTSFQITTSVGRSLQTYDLRRGLNLVFITRPQTPSLITASAAAKDKVFAAFGGAKGAQCGVWVFKRGKKEGELDWPWGWKQSVQSFCIFGSWIVGVCRSQILVWKGDTGELYTVLKTQGPVGFTPNIVSLPTFLNKILVGKADGSCDIWNISTGRLVFTILPPLAEDPVTAIEPTPALGLVAIAYTSGAVVLHDVKTDVPLISLTTPEATPVTSISFRTDGIGAGDDGRTPGVMATASSKSSDVTLWDLNNGGRKAGVLRSAHGHPSPANPGGISKVQFLHGQAIMVSSGLDNSLKTWIFDQTPFSPLPRILHERRGHGAPITEIQFLPSASDGSDDTGKWLLSGSGDRSLWGWSLRRDGQSTELSQGNIVSKAKKKGLMAAENQDRYAEMKCPPVTSIACSLNRDGGIGSMPGKQPIWQNPAKAKRSDAEISAMTGWESVVTTHEGDSAARTWFWGRKRAGRWAFPTTDGSIATSVTISPCGTFAFVGSKQGGIDMFNLQSGMHRQRFPARLTLAQARQLKVDMLKHGLVEDGEDKKGQKKFYRGQGRHAAAVVGLAVDNLNRTVVSAGRDGVVKFWSFATGLLEQQLDWSFYTGITSMFFQRSSDLIAFSCTDGAVRVVDISNQRLIRELKPSRTSVAAFDGLQISNLAVSSDRHWVAASVQQLVLLWDLPTGHLVDAFNLPAQCSSLAFSPTGEFLATATTESVGVDVWSNRTLFSHIPTHPITAVELEAIFKSERSQTPTASGETGMALIRASDSDEEINAEADESMVAGLDHDVDVDALSADLLKLSMVPKSRWQNLIHLDLIRQRNKPTEVPKKPEKAPFFLPSLNSQRSGHDALDPSSVTDSTDVTSLAEAEKERSRILKRQLQDNANGTITNSFTSLLRAASTTTKFSPFISHFSTLSPAAADIEIRSLKPDNNGVNELIAFVHASTWLIGQRTEFELAQAWMNVFLRLHGDAVMEDEDLRAAIETWRDRMVDERQRVESIAGYCGGVLGWLRAGRV</sequence>
<dbReference type="InterPro" id="IPR036322">
    <property type="entry name" value="WD40_repeat_dom_sf"/>
</dbReference>
<evidence type="ECO:0000313" key="5">
    <source>
        <dbReference type="EMBL" id="KAF2724501.1"/>
    </source>
</evidence>
<evidence type="ECO:0000256" key="1">
    <source>
        <dbReference type="PROSITE-ProRule" id="PRU00221"/>
    </source>
</evidence>
<feature type="repeat" description="WD" evidence="1">
    <location>
        <begin position="604"/>
        <end position="645"/>
    </location>
</feature>
<dbReference type="SMART" id="SM00320">
    <property type="entry name" value="WD40"/>
    <property type="match status" value="8"/>
</dbReference>
<dbReference type="InterPro" id="IPR001680">
    <property type="entry name" value="WD40_rpt"/>
</dbReference>
<dbReference type="SUPFAM" id="SSF50998">
    <property type="entry name" value="Quinoprotein alcohol dehydrogenase-like"/>
    <property type="match status" value="1"/>
</dbReference>
<keyword evidence="1" id="KW-0853">WD repeat</keyword>
<name>A0A9P4UT96_9PEZI</name>
<keyword evidence="6" id="KW-1185">Reference proteome</keyword>
<feature type="region of interest" description="Disordered" evidence="2">
    <location>
        <begin position="870"/>
        <end position="911"/>
    </location>
</feature>
<dbReference type="InterPro" id="IPR059157">
    <property type="entry name" value="WDR36-Utp21_N"/>
</dbReference>
<dbReference type="GO" id="GO:0006364">
    <property type="term" value="P:rRNA processing"/>
    <property type="evidence" value="ECO:0007669"/>
    <property type="project" value="InterPro"/>
</dbReference>
<feature type="compositionally biased region" description="Basic and acidic residues" evidence="2">
    <location>
        <begin position="870"/>
        <end position="880"/>
    </location>
</feature>
<dbReference type="Gene3D" id="2.130.10.10">
    <property type="entry name" value="YVTN repeat-like/Quinoprotein amine dehydrogenase"/>
    <property type="match status" value="2"/>
</dbReference>
<comment type="caution">
    <text evidence="5">The sequence shown here is derived from an EMBL/GenBank/DDBJ whole genome shotgun (WGS) entry which is preliminary data.</text>
</comment>
<gene>
    <name evidence="5" type="ORF">K431DRAFT_281933</name>
</gene>
<protein>
    <submittedName>
        <fullName evidence="5">Utp21-domain-containing protein</fullName>
    </submittedName>
</protein>
<feature type="domain" description="WDR36/Utp21 C-terminal" evidence="3">
    <location>
        <begin position="840"/>
        <end position="1058"/>
    </location>
</feature>
<dbReference type="SUPFAM" id="SSF50978">
    <property type="entry name" value="WD40 repeat-like"/>
    <property type="match status" value="1"/>
</dbReference>
<dbReference type="Pfam" id="PF25168">
    <property type="entry name" value="Beta-prop_WDR36-Utp21_2nd"/>
    <property type="match status" value="1"/>
</dbReference>
<dbReference type="InterPro" id="IPR007319">
    <property type="entry name" value="WDR36/Utp21_C"/>
</dbReference>
<dbReference type="EMBL" id="MU003771">
    <property type="protein sequence ID" value="KAF2724501.1"/>
    <property type="molecule type" value="Genomic_DNA"/>
</dbReference>
<dbReference type="Proteomes" id="UP000799441">
    <property type="component" value="Unassembled WGS sequence"/>
</dbReference>
<dbReference type="Pfam" id="PF25171">
    <property type="entry name" value="Beta-prop_WDR36-Utp21_1st"/>
    <property type="match status" value="1"/>
</dbReference>
<dbReference type="GO" id="GO:0032040">
    <property type="term" value="C:small-subunit processome"/>
    <property type="evidence" value="ECO:0007669"/>
    <property type="project" value="InterPro"/>
</dbReference>
<dbReference type="InterPro" id="IPR015943">
    <property type="entry name" value="WD40/YVTN_repeat-like_dom_sf"/>
</dbReference>
<evidence type="ECO:0000259" key="4">
    <source>
        <dbReference type="Pfam" id="PF25171"/>
    </source>
</evidence>
<proteinExistence type="predicted"/>
<reference evidence="5" key="1">
    <citation type="journal article" date="2020" name="Stud. Mycol.">
        <title>101 Dothideomycetes genomes: a test case for predicting lifestyles and emergence of pathogens.</title>
        <authorList>
            <person name="Haridas S."/>
            <person name="Albert R."/>
            <person name="Binder M."/>
            <person name="Bloem J."/>
            <person name="Labutti K."/>
            <person name="Salamov A."/>
            <person name="Andreopoulos B."/>
            <person name="Baker S."/>
            <person name="Barry K."/>
            <person name="Bills G."/>
            <person name="Bluhm B."/>
            <person name="Cannon C."/>
            <person name="Castanera R."/>
            <person name="Culley D."/>
            <person name="Daum C."/>
            <person name="Ezra D."/>
            <person name="Gonzalez J."/>
            <person name="Henrissat B."/>
            <person name="Kuo A."/>
            <person name="Liang C."/>
            <person name="Lipzen A."/>
            <person name="Lutzoni F."/>
            <person name="Magnuson J."/>
            <person name="Mondo S."/>
            <person name="Nolan M."/>
            <person name="Ohm R."/>
            <person name="Pangilinan J."/>
            <person name="Park H.-J."/>
            <person name="Ramirez L."/>
            <person name="Alfaro M."/>
            <person name="Sun H."/>
            <person name="Tritt A."/>
            <person name="Yoshinaga Y."/>
            <person name="Zwiers L.-H."/>
            <person name="Turgeon B."/>
            <person name="Goodwin S."/>
            <person name="Spatafora J."/>
            <person name="Crous P."/>
            <person name="Grigoriev I."/>
        </authorList>
    </citation>
    <scope>NUCLEOTIDE SEQUENCE</scope>
    <source>
        <strain evidence="5">CBS 116435</strain>
    </source>
</reference>